<proteinExistence type="predicted"/>
<feature type="domain" description="RRM" evidence="4">
    <location>
        <begin position="104"/>
        <end position="182"/>
    </location>
</feature>
<dbReference type="GO" id="GO:0005654">
    <property type="term" value="C:nucleoplasm"/>
    <property type="evidence" value="ECO:0007669"/>
    <property type="project" value="TreeGrafter"/>
</dbReference>
<comment type="caution">
    <text evidence="6">The sequence shown here is derived from an EMBL/GenBank/DDBJ whole genome shotgun (WGS) entry which is preliminary data.</text>
</comment>
<dbReference type="GO" id="GO:0003723">
    <property type="term" value="F:RNA binding"/>
    <property type="evidence" value="ECO:0007669"/>
    <property type="project" value="UniProtKB-UniRule"/>
</dbReference>
<evidence type="ECO:0000259" key="4">
    <source>
        <dbReference type="PROSITE" id="PS50102"/>
    </source>
</evidence>
<evidence type="ECO:0000313" key="8">
    <source>
        <dbReference type="Proteomes" id="UP000663852"/>
    </source>
</evidence>
<evidence type="ECO:0000256" key="3">
    <source>
        <dbReference type="PROSITE-ProRule" id="PRU00176"/>
    </source>
</evidence>
<dbReference type="Gene3D" id="3.30.70.330">
    <property type="match status" value="2"/>
</dbReference>
<sequence>MPNDIRKQIQFSNLSYKTTEQTLLSYFSTYGPIDQLVLHKDDQDQSLRKGFLIYQNVQSSNDLMSKRPHLIDKRQVFLQRAMPTNVSTSRQCLSETLGINLAVNELFINRLYSGETKNMFINYFQQFGTITDCRVLNSRSQNRKQMGFAFLRFDDYDSIDQIILSRPHLINSKYYHVRKSIPREYNYIISSIKPISLNKPLWRHYAFGLINMRTQEIIYPTLSTPHNQYNKQEEPESIRKSPTSEFELLTASSLSSSISLVNSSIDDFTPIQSPLYSTAIAYSPTTDII</sequence>
<evidence type="ECO:0000256" key="2">
    <source>
        <dbReference type="ARBA" id="ARBA00023242"/>
    </source>
</evidence>
<dbReference type="OrthoDB" id="9988249at2759"/>
<dbReference type="InterPro" id="IPR000504">
    <property type="entry name" value="RRM_dom"/>
</dbReference>
<feature type="domain" description="RRM" evidence="4">
    <location>
        <begin position="7"/>
        <end position="91"/>
    </location>
</feature>
<dbReference type="Proteomes" id="UP000663828">
    <property type="component" value="Unassembled WGS sequence"/>
</dbReference>
<evidence type="ECO:0000313" key="7">
    <source>
        <dbReference type="Proteomes" id="UP000663828"/>
    </source>
</evidence>
<protein>
    <recommendedName>
        <fullName evidence="4">RRM domain-containing protein</fullName>
    </recommendedName>
</protein>
<dbReference type="GO" id="GO:0000785">
    <property type="term" value="C:chromatin"/>
    <property type="evidence" value="ECO:0007669"/>
    <property type="project" value="TreeGrafter"/>
</dbReference>
<organism evidence="6 8">
    <name type="scientific">Adineta ricciae</name>
    <name type="common">Rotifer</name>
    <dbReference type="NCBI Taxonomy" id="249248"/>
    <lineage>
        <taxon>Eukaryota</taxon>
        <taxon>Metazoa</taxon>
        <taxon>Spiralia</taxon>
        <taxon>Gnathifera</taxon>
        <taxon>Rotifera</taxon>
        <taxon>Eurotatoria</taxon>
        <taxon>Bdelloidea</taxon>
        <taxon>Adinetida</taxon>
        <taxon>Adinetidae</taxon>
        <taxon>Adineta</taxon>
    </lineage>
</organism>
<dbReference type="Proteomes" id="UP000663852">
    <property type="component" value="Unassembled WGS sequence"/>
</dbReference>
<keyword evidence="2" id="KW-0539">Nucleus</keyword>
<dbReference type="InterPro" id="IPR035979">
    <property type="entry name" value="RBD_domain_sf"/>
</dbReference>
<name>A0A814ESV2_ADIRI</name>
<dbReference type="PANTHER" id="PTHR48033">
    <property type="entry name" value="RNA-BINDING (RRM/RBD/RNP MOTIFS) FAMILY PROTEIN"/>
    <property type="match status" value="1"/>
</dbReference>
<keyword evidence="7" id="KW-1185">Reference proteome</keyword>
<dbReference type="Pfam" id="PF00076">
    <property type="entry name" value="RRM_1"/>
    <property type="match status" value="2"/>
</dbReference>
<reference evidence="6" key="1">
    <citation type="submission" date="2021-02" db="EMBL/GenBank/DDBJ databases">
        <authorList>
            <person name="Nowell W R."/>
        </authorList>
    </citation>
    <scope>NUCLEOTIDE SEQUENCE</scope>
</reference>
<dbReference type="SUPFAM" id="SSF54928">
    <property type="entry name" value="RNA-binding domain, RBD"/>
    <property type="match status" value="2"/>
</dbReference>
<keyword evidence="3" id="KW-0694">RNA-binding</keyword>
<evidence type="ECO:0000256" key="1">
    <source>
        <dbReference type="ARBA" id="ARBA00004123"/>
    </source>
</evidence>
<dbReference type="EMBL" id="CAJNOJ010000053">
    <property type="protein sequence ID" value="CAF0973297.1"/>
    <property type="molecule type" value="Genomic_DNA"/>
</dbReference>
<dbReference type="GO" id="GO:0010468">
    <property type="term" value="P:regulation of gene expression"/>
    <property type="evidence" value="ECO:0007669"/>
    <property type="project" value="TreeGrafter"/>
</dbReference>
<dbReference type="PANTHER" id="PTHR48033:SF10">
    <property type="entry name" value="RNA-BINDING PROTEIN SQUID"/>
    <property type="match status" value="1"/>
</dbReference>
<dbReference type="AlphaFoldDB" id="A0A814ESV2"/>
<evidence type="ECO:0000313" key="5">
    <source>
        <dbReference type="EMBL" id="CAF0902492.1"/>
    </source>
</evidence>
<dbReference type="PROSITE" id="PS50102">
    <property type="entry name" value="RRM"/>
    <property type="match status" value="2"/>
</dbReference>
<dbReference type="EMBL" id="CAJNOR010000398">
    <property type="protein sequence ID" value="CAF0902492.1"/>
    <property type="molecule type" value="Genomic_DNA"/>
</dbReference>
<comment type="subcellular location">
    <subcellularLocation>
        <location evidence="1">Nucleus</location>
    </subcellularLocation>
</comment>
<gene>
    <name evidence="6" type="ORF">EDS130_LOCUS13481</name>
    <name evidence="5" type="ORF">XAT740_LOCUS8099</name>
</gene>
<dbReference type="InterPro" id="IPR012677">
    <property type="entry name" value="Nucleotide-bd_a/b_plait_sf"/>
</dbReference>
<dbReference type="SMART" id="SM00360">
    <property type="entry name" value="RRM"/>
    <property type="match status" value="2"/>
</dbReference>
<evidence type="ECO:0000313" key="6">
    <source>
        <dbReference type="EMBL" id="CAF0973297.1"/>
    </source>
</evidence>
<accession>A0A814ESV2</accession>